<dbReference type="InterPro" id="IPR042296">
    <property type="entry name" value="tRNA_met_Trm1_C"/>
</dbReference>
<dbReference type="GO" id="GO:0000049">
    <property type="term" value="F:tRNA binding"/>
    <property type="evidence" value="ECO:0007669"/>
    <property type="project" value="UniProtKB-UniRule"/>
</dbReference>
<evidence type="ECO:0000256" key="1">
    <source>
        <dbReference type="ARBA" id="ARBA00022555"/>
    </source>
</evidence>
<dbReference type="PANTHER" id="PTHR10631:SF3">
    <property type="entry name" value="TRNA (GUANINE(26)-N(2))-DIMETHYLTRANSFERASE"/>
    <property type="match status" value="1"/>
</dbReference>
<evidence type="ECO:0000313" key="10">
    <source>
        <dbReference type="EMBL" id="KAH3681345.1"/>
    </source>
</evidence>
<keyword evidence="1 9" id="KW-0820">tRNA-binding</keyword>
<protein>
    <recommendedName>
        <fullName evidence="7 9">tRNA (guanine(26)-N(2))-dimethyltransferase</fullName>
        <ecNumber evidence="7 9">2.1.1.216</ecNumber>
    </recommendedName>
</protein>
<dbReference type="GO" id="GO:0005634">
    <property type="term" value="C:nucleus"/>
    <property type="evidence" value="ECO:0007669"/>
    <property type="project" value="TreeGrafter"/>
</dbReference>
<comment type="caution">
    <text evidence="10">The sequence shown here is derived from an EMBL/GenBank/DDBJ whole genome shotgun (WGS) entry which is preliminary data.</text>
</comment>
<organism evidence="10 11">
    <name type="scientific">Wickerhamomyces pijperi</name>
    <name type="common">Yeast</name>
    <name type="synonym">Pichia pijperi</name>
    <dbReference type="NCBI Taxonomy" id="599730"/>
    <lineage>
        <taxon>Eukaryota</taxon>
        <taxon>Fungi</taxon>
        <taxon>Dikarya</taxon>
        <taxon>Ascomycota</taxon>
        <taxon>Saccharomycotina</taxon>
        <taxon>Saccharomycetes</taxon>
        <taxon>Phaffomycetales</taxon>
        <taxon>Wickerhamomycetaceae</taxon>
        <taxon>Wickerhamomyces</taxon>
    </lineage>
</organism>
<dbReference type="EMBL" id="JAEUBG010004464">
    <property type="protein sequence ID" value="KAH3681345.1"/>
    <property type="molecule type" value="Genomic_DNA"/>
</dbReference>
<dbReference type="InterPro" id="IPR002905">
    <property type="entry name" value="Trm1"/>
</dbReference>
<dbReference type="GO" id="GO:0160104">
    <property type="term" value="F:tRNA (guanine(26)-N2)-dimethyltransferase activity"/>
    <property type="evidence" value="ECO:0007669"/>
    <property type="project" value="UniProtKB-UniRule"/>
</dbReference>
<keyword evidence="6 9" id="KW-0694">RNA-binding</keyword>
<dbReference type="Proteomes" id="UP000774326">
    <property type="component" value="Unassembled WGS sequence"/>
</dbReference>
<proteinExistence type="inferred from homology"/>
<dbReference type="GO" id="GO:0002940">
    <property type="term" value="P:tRNA N2-guanine methylation"/>
    <property type="evidence" value="ECO:0007669"/>
    <property type="project" value="TreeGrafter"/>
</dbReference>
<evidence type="ECO:0000256" key="7">
    <source>
        <dbReference type="ARBA" id="ARBA00039099"/>
    </source>
</evidence>
<evidence type="ECO:0000313" key="11">
    <source>
        <dbReference type="Proteomes" id="UP000774326"/>
    </source>
</evidence>
<keyword evidence="11" id="KW-1185">Reference proteome</keyword>
<dbReference type="Pfam" id="PF02005">
    <property type="entry name" value="TRM"/>
    <property type="match status" value="1"/>
</dbReference>
<name>A0A9P8Q1B2_WICPI</name>
<dbReference type="Gene3D" id="3.30.56.70">
    <property type="entry name" value="N2,N2-dimethylguanosine tRNA methyltransferase, C-terminal domain"/>
    <property type="match status" value="1"/>
</dbReference>
<dbReference type="FunFam" id="3.40.50.150:FF:000051">
    <property type="entry name" value="tRNA (guanine(26)-N(2))-dimethyltransferase"/>
    <property type="match status" value="1"/>
</dbReference>
<keyword evidence="2 9" id="KW-0489">Methyltransferase</keyword>
<dbReference type="PANTHER" id="PTHR10631">
    <property type="entry name" value="N 2 ,N 2 -DIMETHYLGUANOSINE TRNA METHYLTRANSFERASE"/>
    <property type="match status" value="1"/>
</dbReference>
<evidence type="ECO:0000256" key="4">
    <source>
        <dbReference type="ARBA" id="ARBA00022691"/>
    </source>
</evidence>
<evidence type="ECO:0000256" key="5">
    <source>
        <dbReference type="ARBA" id="ARBA00022694"/>
    </source>
</evidence>
<gene>
    <name evidence="10" type="ORF">WICPIJ_007698</name>
</gene>
<evidence type="ECO:0000256" key="6">
    <source>
        <dbReference type="ARBA" id="ARBA00022884"/>
    </source>
</evidence>
<dbReference type="Gene3D" id="3.40.50.150">
    <property type="entry name" value="Vaccinia Virus protein VP39"/>
    <property type="match status" value="1"/>
</dbReference>
<evidence type="ECO:0000256" key="9">
    <source>
        <dbReference type="PROSITE-ProRule" id="PRU00958"/>
    </source>
</evidence>
<dbReference type="OrthoDB" id="6349953at2759"/>
<dbReference type="NCBIfam" id="TIGR00308">
    <property type="entry name" value="TRM1"/>
    <property type="match status" value="1"/>
</dbReference>
<dbReference type="PROSITE" id="PS51626">
    <property type="entry name" value="SAM_MT_TRM1"/>
    <property type="match status" value="1"/>
</dbReference>
<dbReference type="InterPro" id="IPR029063">
    <property type="entry name" value="SAM-dependent_MTases_sf"/>
</dbReference>
<keyword evidence="3 9" id="KW-0808">Transferase</keyword>
<evidence type="ECO:0000256" key="2">
    <source>
        <dbReference type="ARBA" id="ARBA00022603"/>
    </source>
</evidence>
<reference evidence="10" key="1">
    <citation type="journal article" date="2021" name="Open Biol.">
        <title>Shared evolutionary footprints suggest mitochondrial oxidative damage underlies multiple complex I losses in fungi.</title>
        <authorList>
            <person name="Schikora-Tamarit M.A."/>
            <person name="Marcet-Houben M."/>
            <person name="Nosek J."/>
            <person name="Gabaldon T."/>
        </authorList>
    </citation>
    <scope>NUCLEOTIDE SEQUENCE</scope>
    <source>
        <strain evidence="10">CBS2887</strain>
    </source>
</reference>
<accession>A0A9P8Q1B2</accession>
<evidence type="ECO:0000256" key="8">
    <source>
        <dbReference type="ARBA" id="ARBA00051897"/>
    </source>
</evidence>
<evidence type="ECO:0000256" key="3">
    <source>
        <dbReference type="ARBA" id="ARBA00022679"/>
    </source>
</evidence>
<dbReference type="EC" id="2.1.1.216" evidence="7 9"/>
<dbReference type="AlphaFoldDB" id="A0A9P8Q1B2"/>
<dbReference type="FunFam" id="3.30.56.70:FF:000001">
    <property type="entry name" value="tRNA (guanine(26)-N(2))-dimethyltransferase"/>
    <property type="match status" value="1"/>
</dbReference>
<comment type="catalytic activity">
    <reaction evidence="8 9">
        <text>guanosine(26) in tRNA + 2 S-adenosyl-L-methionine = N(2)-dimethylguanosine(26) in tRNA + 2 S-adenosyl-L-homocysteine + 2 H(+)</text>
        <dbReference type="Rhea" id="RHEA:43140"/>
        <dbReference type="Rhea" id="RHEA-COMP:10359"/>
        <dbReference type="Rhea" id="RHEA-COMP:10360"/>
        <dbReference type="ChEBI" id="CHEBI:15378"/>
        <dbReference type="ChEBI" id="CHEBI:57856"/>
        <dbReference type="ChEBI" id="CHEBI:59789"/>
        <dbReference type="ChEBI" id="CHEBI:74269"/>
        <dbReference type="ChEBI" id="CHEBI:74513"/>
        <dbReference type="EC" id="2.1.1.216"/>
    </reaction>
</comment>
<dbReference type="SUPFAM" id="SSF53335">
    <property type="entry name" value="S-adenosyl-L-methionine-dependent methyltransferases"/>
    <property type="match status" value="1"/>
</dbReference>
<sequence length="530" mass="59489">MSSLWKRFLTKLEPKITKKTAMSEINLEDFNIVKEGKAEILFPKRVDVFYNPIQQFNRDLSSASIRAWSELYGEPTLKKKLEKKRKLDAEEIETNIEIKPYISILEALSATGLRAVRYAKEIPLVKTIVANDFSKDAVKSINRNIEYNQVSDIITSNEGDANAFMYQSKSQGRLFNVIDLDPYGTATPFIDAAIQNLQEDGLLLVTCTDLAVLAGGGYPEKCFALYGGSTLINHEASHEAALRLVLGQISNTAARYKKTIEPLLCLSIDFYVRLFIKVKTSPIEVKKLASKTSLQYLCSGCGSLQDQPLGKVTTRDNGSEKFGLAQGSPRVASNCHYCGFVHHVAGPMYNGPLHNHEFVDKILDINKTQLDDETYKTKKRIEGMLTLARNELPTQFYFKPERIASILKCQVPPLKVVIAGLGNLGYEASLTHAVPSAIKTDADWDTIWALFKEYIRTKAPNDINKLNQNTAGYKILVNEDIKITQKNKDEPKEATFEPNALSKKVENLRKLKITRYQDNPTKNWGPKGKP</sequence>
<keyword evidence="5 9" id="KW-0819">tRNA processing</keyword>
<comment type="similarity">
    <text evidence="9">Belongs to the class I-like SAM-binding methyltransferase superfamily. Trm1 family.</text>
</comment>
<reference evidence="10" key="2">
    <citation type="submission" date="2021-01" db="EMBL/GenBank/DDBJ databases">
        <authorList>
            <person name="Schikora-Tamarit M.A."/>
        </authorList>
    </citation>
    <scope>NUCLEOTIDE SEQUENCE</scope>
    <source>
        <strain evidence="10">CBS2887</strain>
    </source>
</reference>
<keyword evidence="4 9" id="KW-0949">S-adenosyl-L-methionine</keyword>